<keyword evidence="3" id="KW-0472">Membrane</keyword>
<dbReference type="PANTHER" id="PTHR32089:SF112">
    <property type="entry name" value="LYSOZYME-LIKE PROTEIN-RELATED"/>
    <property type="match status" value="1"/>
</dbReference>
<evidence type="ECO:0000259" key="4">
    <source>
        <dbReference type="PROSITE" id="PS50111"/>
    </source>
</evidence>
<dbReference type="SMART" id="SM00283">
    <property type="entry name" value="MA"/>
    <property type="match status" value="1"/>
</dbReference>
<dbReference type="PROSITE" id="PS50111">
    <property type="entry name" value="CHEMOTAXIS_TRANSDUC_2"/>
    <property type="match status" value="1"/>
</dbReference>
<name>A0A0M6WW72_9FIRM</name>
<proteinExistence type="predicted"/>
<gene>
    <name evidence="5" type="ORF">RIL183_06731</name>
</gene>
<keyword evidence="6" id="KW-1185">Reference proteome</keyword>
<dbReference type="SUPFAM" id="SSF58104">
    <property type="entry name" value="Methyl-accepting chemotaxis protein (MCP) signaling domain"/>
    <property type="match status" value="1"/>
</dbReference>
<keyword evidence="1 2" id="KW-0807">Transducer</keyword>
<evidence type="ECO:0000313" key="6">
    <source>
        <dbReference type="Proteomes" id="UP000049828"/>
    </source>
</evidence>
<keyword evidence="3" id="KW-1133">Transmembrane helix</keyword>
<dbReference type="PANTHER" id="PTHR32089">
    <property type="entry name" value="METHYL-ACCEPTING CHEMOTAXIS PROTEIN MCPB"/>
    <property type="match status" value="1"/>
</dbReference>
<evidence type="ECO:0000313" key="5">
    <source>
        <dbReference type="EMBL" id="CRL41648.1"/>
    </source>
</evidence>
<evidence type="ECO:0000256" key="3">
    <source>
        <dbReference type="SAM" id="Phobius"/>
    </source>
</evidence>
<feature type="transmembrane region" description="Helical" evidence="3">
    <location>
        <begin position="98"/>
        <end position="114"/>
    </location>
</feature>
<organism evidence="5 6">
    <name type="scientific">Roseburia inulinivorans</name>
    <dbReference type="NCBI Taxonomy" id="360807"/>
    <lineage>
        <taxon>Bacteria</taxon>
        <taxon>Bacillati</taxon>
        <taxon>Bacillota</taxon>
        <taxon>Clostridia</taxon>
        <taxon>Lachnospirales</taxon>
        <taxon>Lachnospiraceae</taxon>
        <taxon>Roseburia</taxon>
    </lineage>
</organism>
<reference evidence="6" key="1">
    <citation type="submission" date="2015-05" db="EMBL/GenBank/DDBJ databases">
        <authorList>
            <consortium name="Pathogen Informatics"/>
        </authorList>
    </citation>
    <scope>NUCLEOTIDE SEQUENCE [LARGE SCALE GENOMIC DNA]</scope>
    <source>
        <strain evidence="6">L1-83</strain>
    </source>
</reference>
<feature type="transmembrane region" description="Helical" evidence="3">
    <location>
        <begin position="126"/>
        <end position="151"/>
    </location>
</feature>
<keyword evidence="3" id="KW-0812">Transmembrane</keyword>
<feature type="domain" description="Methyl-accepting transducer" evidence="4">
    <location>
        <begin position="235"/>
        <end position="492"/>
    </location>
</feature>
<dbReference type="STRING" id="360807.ERS852392_00937"/>
<dbReference type="Pfam" id="PF00015">
    <property type="entry name" value="MCPsignal"/>
    <property type="match status" value="1"/>
</dbReference>
<dbReference type="Proteomes" id="UP000049828">
    <property type="component" value="Unassembled WGS sequence"/>
</dbReference>
<protein>
    <submittedName>
        <fullName evidence="5">Methyl-accepting chemotaxis protein</fullName>
    </submittedName>
</protein>
<dbReference type="Gene3D" id="1.10.287.950">
    <property type="entry name" value="Methyl-accepting chemotaxis protein"/>
    <property type="match status" value="1"/>
</dbReference>
<dbReference type="GO" id="GO:0007165">
    <property type="term" value="P:signal transduction"/>
    <property type="evidence" value="ECO:0007669"/>
    <property type="project" value="UniProtKB-KW"/>
</dbReference>
<feature type="transmembrane region" description="Helical" evidence="3">
    <location>
        <begin position="40"/>
        <end position="58"/>
    </location>
</feature>
<dbReference type="AlphaFoldDB" id="A0A0M6WW72"/>
<sequence>MCIVIKMKIFDYRAAIFYVKGHRNMKFTRKDLPPDQMKRANITTCLTVTMAYVFYILIMLTSDRTTLEKIIFVSFYVIWYALTAIFVAKNIYERKAELFIAVGFCIGFGIISYLQNPTVMMLIFPVLLSLSVYLNEFLIMWGAGATLVFIITKMAQILVNNPADKAEQLNTVFLVCICLIMCVFGGCKAIRRLIEFSNEETNAVKVKAEKQLQVAKEVETIVNDVDAQFTQVRKDLSQISSTIDNTQIAIGIIANGADSSATQTQTQSEKTNEIQERLEHTNQTAAGALETTEKLRGVIETGKNESDELARQSVIVDQSTEQISQTIEKLVEHVGKVSGITDAILNISSQTNLLALNASIEAARAGDAGKGFAVVAEEIRQLAEMTKVSTEQITQIMNELTAITKDTQTELKNAVDSIDVQREKVKTVHESFITVEEDVKSLVGDMTTVSDEVSAVLSANEVIVDGISTLSGITQEISASTSASRTDMDGLHDSVSNFSTAVDHTFEALENLKAIAAIDEE</sequence>
<dbReference type="EMBL" id="CVRS01000092">
    <property type="protein sequence ID" value="CRL41648.1"/>
    <property type="molecule type" value="Genomic_DNA"/>
</dbReference>
<feature type="transmembrane region" description="Helical" evidence="3">
    <location>
        <begin position="70"/>
        <end position="92"/>
    </location>
</feature>
<evidence type="ECO:0000256" key="1">
    <source>
        <dbReference type="ARBA" id="ARBA00023224"/>
    </source>
</evidence>
<feature type="transmembrane region" description="Helical" evidence="3">
    <location>
        <begin position="171"/>
        <end position="190"/>
    </location>
</feature>
<dbReference type="InterPro" id="IPR004089">
    <property type="entry name" value="MCPsignal_dom"/>
</dbReference>
<accession>A0A0M6WW72</accession>
<evidence type="ECO:0000256" key="2">
    <source>
        <dbReference type="PROSITE-ProRule" id="PRU00284"/>
    </source>
</evidence>
<dbReference type="OrthoDB" id="9807021at2"/>
<dbReference type="GO" id="GO:0016020">
    <property type="term" value="C:membrane"/>
    <property type="evidence" value="ECO:0007669"/>
    <property type="project" value="InterPro"/>
</dbReference>